<protein>
    <submittedName>
        <fullName evidence="2">Uncharacterized protein</fullName>
    </submittedName>
</protein>
<keyword evidence="1" id="KW-1133">Transmembrane helix</keyword>
<evidence type="ECO:0000256" key="1">
    <source>
        <dbReference type="SAM" id="Phobius"/>
    </source>
</evidence>
<keyword evidence="1" id="KW-0812">Transmembrane</keyword>
<dbReference type="OrthoDB" id="76293at2759"/>
<evidence type="ECO:0000313" key="3">
    <source>
        <dbReference type="Proteomes" id="UP000652761"/>
    </source>
</evidence>
<proteinExistence type="predicted"/>
<dbReference type="Proteomes" id="UP000652761">
    <property type="component" value="Unassembled WGS sequence"/>
</dbReference>
<dbReference type="AlphaFoldDB" id="A0A843UC99"/>
<sequence>MDIRWWGSGDAAAFKCLLALAVMYAVMSYVAHTVIHVRHVRPLGFDAPLDRFSEARTVEHIRYLTVDIDGRQVCAPRGGDVVFNCDGPQEGRPGLDEAARYIKKQLEMLKERAGPRFRNL</sequence>
<evidence type="ECO:0000313" key="2">
    <source>
        <dbReference type="EMBL" id="MQL81125.1"/>
    </source>
</evidence>
<comment type="caution">
    <text evidence="2">The sequence shown here is derived from an EMBL/GenBank/DDBJ whole genome shotgun (WGS) entry which is preliminary data.</text>
</comment>
<organism evidence="2 3">
    <name type="scientific">Colocasia esculenta</name>
    <name type="common">Wild taro</name>
    <name type="synonym">Arum esculentum</name>
    <dbReference type="NCBI Taxonomy" id="4460"/>
    <lineage>
        <taxon>Eukaryota</taxon>
        <taxon>Viridiplantae</taxon>
        <taxon>Streptophyta</taxon>
        <taxon>Embryophyta</taxon>
        <taxon>Tracheophyta</taxon>
        <taxon>Spermatophyta</taxon>
        <taxon>Magnoliopsida</taxon>
        <taxon>Liliopsida</taxon>
        <taxon>Araceae</taxon>
        <taxon>Aroideae</taxon>
        <taxon>Colocasieae</taxon>
        <taxon>Colocasia</taxon>
    </lineage>
</organism>
<keyword evidence="1" id="KW-0472">Membrane</keyword>
<keyword evidence="3" id="KW-1185">Reference proteome</keyword>
<feature type="transmembrane region" description="Helical" evidence="1">
    <location>
        <begin position="12"/>
        <end position="31"/>
    </location>
</feature>
<accession>A0A843UC99</accession>
<gene>
    <name evidence="2" type="ORF">Taro_013585</name>
</gene>
<reference evidence="2" key="1">
    <citation type="submission" date="2017-07" db="EMBL/GenBank/DDBJ databases">
        <title>Taro Niue Genome Assembly and Annotation.</title>
        <authorList>
            <person name="Atibalentja N."/>
            <person name="Keating K."/>
            <person name="Fields C.J."/>
        </authorList>
    </citation>
    <scope>NUCLEOTIDE SEQUENCE</scope>
    <source>
        <strain evidence="2">Niue_2</strain>
        <tissue evidence="2">Leaf</tissue>
    </source>
</reference>
<dbReference type="EMBL" id="NMUH01000548">
    <property type="protein sequence ID" value="MQL81125.1"/>
    <property type="molecule type" value="Genomic_DNA"/>
</dbReference>
<name>A0A843UC99_COLES</name>